<comment type="caution">
    <text evidence="1">The sequence shown here is derived from an EMBL/GenBank/DDBJ whole genome shotgun (WGS) entry which is preliminary data.</text>
</comment>
<organism evidence="1 2">
    <name type="scientific">Dactylonectria estremocensis</name>
    <dbReference type="NCBI Taxonomy" id="1079267"/>
    <lineage>
        <taxon>Eukaryota</taxon>
        <taxon>Fungi</taxon>
        <taxon>Dikarya</taxon>
        <taxon>Ascomycota</taxon>
        <taxon>Pezizomycotina</taxon>
        <taxon>Sordariomycetes</taxon>
        <taxon>Hypocreomycetidae</taxon>
        <taxon>Hypocreales</taxon>
        <taxon>Nectriaceae</taxon>
        <taxon>Dactylonectria</taxon>
    </lineage>
</organism>
<evidence type="ECO:0000313" key="2">
    <source>
        <dbReference type="Proteomes" id="UP000717696"/>
    </source>
</evidence>
<name>A0A9P9E2Q1_9HYPO</name>
<protein>
    <submittedName>
        <fullName evidence="1">Uncharacterized protein</fullName>
    </submittedName>
</protein>
<evidence type="ECO:0000313" key="1">
    <source>
        <dbReference type="EMBL" id="KAH7129651.1"/>
    </source>
</evidence>
<gene>
    <name evidence="1" type="ORF">B0J13DRAFT_453041</name>
</gene>
<dbReference type="Proteomes" id="UP000717696">
    <property type="component" value="Unassembled WGS sequence"/>
</dbReference>
<keyword evidence="2" id="KW-1185">Reference proteome</keyword>
<proteinExistence type="predicted"/>
<dbReference type="EMBL" id="JAGMUU010000021">
    <property type="protein sequence ID" value="KAH7129651.1"/>
    <property type="molecule type" value="Genomic_DNA"/>
</dbReference>
<reference evidence="1" key="1">
    <citation type="journal article" date="2021" name="Nat. Commun.">
        <title>Genetic determinants of endophytism in the Arabidopsis root mycobiome.</title>
        <authorList>
            <person name="Mesny F."/>
            <person name="Miyauchi S."/>
            <person name="Thiergart T."/>
            <person name="Pickel B."/>
            <person name="Atanasova L."/>
            <person name="Karlsson M."/>
            <person name="Huettel B."/>
            <person name="Barry K.W."/>
            <person name="Haridas S."/>
            <person name="Chen C."/>
            <person name="Bauer D."/>
            <person name="Andreopoulos W."/>
            <person name="Pangilinan J."/>
            <person name="LaButti K."/>
            <person name="Riley R."/>
            <person name="Lipzen A."/>
            <person name="Clum A."/>
            <person name="Drula E."/>
            <person name="Henrissat B."/>
            <person name="Kohler A."/>
            <person name="Grigoriev I.V."/>
            <person name="Martin F.M."/>
            <person name="Hacquard S."/>
        </authorList>
    </citation>
    <scope>NUCLEOTIDE SEQUENCE</scope>
    <source>
        <strain evidence="1">MPI-CAGE-AT-0021</strain>
    </source>
</reference>
<dbReference type="OrthoDB" id="4845846at2759"/>
<accession>A0A9P9E2Q1</accession>
<dbReference type="AlphaFoldDB" id="A0A9P9E2Q1"/>
<sequence length="77" mass="9231">MQDFRRLANYFIICAEELYNELIYRFELHFDLSKIKDDIINTQPGYSFIIHPDNSFKNIYKDLLVQAYIFCTGKLAK</sequence>